<dbReference type="GO" id="GO:0032259">
    <property type="term" value="P:methylation"/>
    <property type="evidence" value="ECO:0007669"/>
    <property type="project" value="UniProtKB-KW"/>
</dbReference>
<keyword evidence="3 7" id="KW-0963">Cytoplasm</keyword>
<evidence type="ECO:0000313" key="9">
    <source>
        <dbReference type="Proteomes" id="UP000296201"/>
    </source>
</evidence>
<name>A0A4P7NZ87_9GAMM</name>
<protein>
    <recommendedName>
        <fullName evidence="7">Protein-L-isoaspartate O-methyltransferase</fullName>
        <ecNumber evidence="7">2.1.1.77</ecNumber>
    </recommendedName>
    <alternativeName>
        <fullName evidence="7">L-isoaspartyl protein carboxyl methyltransferase</fullName>
    </alternativeName>
    <alternativeName>
        <fullName evidence="7">Protein L-isoaspartyl methyltransferase</fullName>
    </alternativeName>
    <alternativeName>
        <fullName evidence="7">Protein-beta-aspartate methyltransferase</fullName>
        <shortName evidence="7">PIMT</shortName>
    </alternativeName>
</protein>
<proteinExistence type="inferred from homology"/>
<keyword evidence="6 7" id="KW-0949">S-adenosyl-L-methionine</keyword>
<evidence type="ECO:0000256" key="2">
    <source>
        <dbReference type="ARBA" id="ARBA00005369"/>
    </source>
</evidence>
<comment type="function">
    <text evidence="7">Catalyzes the methyl esterification of L-isoaspartyl residues in peptides and proteins that result from spontaneous decomposition of normal L-aspartyl and L-asparaginyl residues. It plays a role in the repair and/or degradation of damaged proteins.</text>
</comment>
<accession>A0A4P7NZ87</accession>
<dbReference type="CDD" id="cd02440">
    <property type="entry name" value="AdoMet_MTases"/>
    <property type="match status" value="1"/>
</dbReference>
<comment type="subcellular location">
    <subcellularLocation>
        <location evidence="1 7">Cytoplasm</location>
    </subcellularLocation>
</comment>
<dbReference type="NCBIfam" id="TIGR00080">
    <property type="entry name" value="pimt"/>
    <property type="match status" value="1"/>
</dbReference>
<evidence type="ECO:0000256" key="4">
    <source>
        <dbReference type="ARBA" id="ARBA00022603"/>
    </source>
</evidence>
<dbReference type="InterPro" id="IPR052036">
    <property type="entry name" value="Hydrolase/PRTase-associated"/>
</dbReference>
<dbReference type="GO" id="GO:0030091">
    <property type="term" value="P:protein repair"/>
    <property type="evidence" value="ECO:0007669"/>
    <property type="project" value="UniProtKB-UniRule"/>
</dbReference>
<evidence type="ECO:0000256" key="5">
    <source>
        <dbReference type="ARBA" id="ARBA00022679"/>
    </source>
</evidence>
<dbReference type="SUPFAM" id="SSF159501">
    <property type="entry name" value="EreA/ChaN-like"/>
    <property type="match status" value="1"/>
</dbReference>
<dbReference type="EMBL" id="CP032096">
    <property type="protein sequence ID" value="QBZ83093.1"/>
    <property type="molecule type" value="Genomic_DNA"/>
</dbReference>
<dbReference type="Pfam" id="PF05139">
    <property type="entry name" value="Erythro_esteras"/>
    <property type="match status" value="1"/>
</dbReference>
<dbReference type="GO" id="GO:0005737">
    <property type="term" value="C:cytoplasm"/>
    <property type="evidence" value="ECO:0007669"/>
    <property type="project" value="UniProtKB-SubCell"/>
</dbReference>
<dbReference type="CDD" id="cd14728">
    <property type="entry name" value="Ere-like"/>
    <property type="match status" value="1"/>
</dbReference>
<organism evidence="8 9">
    <name type="scientific">Hydrogenovibrio crunogenus</name>
    <dbReference type="NCBI Taxonomy" id="39765"/>
    <lineage>
        <taxon>Bacteria</taxon>
        <taxon>Pseudomonadati</taxon>
        <taxon>Pseudomonadota</taxon>
        <taxon>Gammaproteobacteria</taxon>
        <taxon>Thiotrichales</taxon>
        <taxon>Piscirickettsiaceae</taxon>
        <taxon>Hydrogenovibrio</taxon>
    </lineage>
</organism>
<keyword evidence="5 7" id="KW-0808">Transferase</keyword>
<sequence>MFDSINALRPVQFVGVGMIDFERTRDLMVNDQIEARGVRDSKVLQAMRTVHREAFVPEDMQDLSYRDSPLPIGAGQTISQPYIVGYMIEALGLKGGEKVLEIGGGSGYAAAVLAEIASQVYTVERIDELAENAAKSLSQEGYDNVTVISGDGTTGWKEVAPFDAILVSAGAPSIPESLKHQLAIGGCMVVPVGAHKNVQELVRITRRGQAQFDLEKLADVRFVPLIGEQGWELEAGLSQETSPRVIQTRPIVNQSLPDQILQNSETFESVENADLDGLIERIGNAKVVLIGEASHGTSEFYAMRARITQRLIEEKGFTIVAAEADWPDAAQIDHYVRHRDTSPSEWTAFSRFPTWMWRNTETRDFIDWLHEYNKTLDMEQRTGFYGLDMYSLFTSINAVVEYLEELDPDLAEVARWRYGCLSPWEANPAAYGRAALSDQYQDCENDVAQMLTELYKKRQSYVLNDGERFLDASQNAELIANAERYYRVMYYGSHASWNLRDQHMFDTLNRVMQSRGEEEKAIVWAHNSHIGDASATEMSKRGEHNIGQLCRQAFGEDAYRIGFGTDHGTVAAASNWDQPMEVKQVQPSHSQSYENLFHQTQQAGLILPLRHNSDPQLIQELNKPRLERAIGVIYRPETELASHYFEAVLPLQFDEYIWIDETQAVTPLTTEEISGVPDTYPFGV</sequence>
<dbReference type="Proteomes" id="UP000296201">
    <property type="component" value="Chromosome"/>
</dbReference>
<feature type="active site" evidence="7">
    <location>
        <position position="79"/>
    </location>
</feature>
<dbReference type="Gene3D" id="3.40.1660.10">
    <property type="entry name" value="EreA-like (biosynthetic domain)"/>
    <property type="match status" value="1"/>
</dbReference>
<dbReference type="Gene3D" id="1.20.1440.30">
    <property type="entry name" value="Biosynthetic Protein domain"/>
    <property type="match status" value="1"/>
</dbReference>
<dbReference type="RefSeq" id="WP_223260949.1">
    <property type="nucleotide sequence ID" value="NZ_CP032096.1"/>
</dbReference>
<dbReference type="InterPro" id="IPR029063">
    <property type="entry name" value="SAM-dependent_MTases_sf"/>
</dbReference>
<dbReference type="Gene3D" id="3.30.1870.10">
    <property type="entry name" value="EreA-like, domain 2"/>
    <property type="match status" value="1"/>
</dbReference>
<gene>
    <name evidence="8" type="primary">pcm_1</name>
    <name evidence="7" type="synonym">pcm</name>
    <name evidence="8" type="ORF">GHNINEIG_01134</name>
</gene>
<keyword evidence="9" id="KW-1185">Reference proteome</keyword>
<evidence type="ECO:0000256" key="6">
    <source>
        <dbReference type="ARBA" id="ARBA00022691"/>
    </source>
</evidence>
<evidence type="ECO:0000256" key="3">
    <source>
        <dbReference type="ARBA" id="ARBA00022490"/>
    </source>
</evidence>
<evidence type="ECO:0000256" key="7">
    <source>
        <dbReference type="HAMAP-Rule" id="MF_00090"/>
    </source>
</evidence>
<dbReference type="FunFam" id="3.40.50.150:FF:000010">
    <property type="entry name" value="Protein-L-isoaspartate O-methyltransferase"/>
    <property type="match status" value="1"/>
</dbReference>
<dbReference type="SUPFAM" id="SSF53335">
    <property type="entry name" value="S-adenosyl-L-methionine-dependent methyltransferases"/>
    <property type="match status" value="1"/>
</dbReference>
<dbReference type="HAMAP" id="MF_00090">
    <property type="entry name" value="PIMT"/>
    <property type="match status" value="1"/>
</dbReference>
<dbReference type="InterPro" id="IPR007815">
    <property type="entry name" value="Emycin_Estase"/>
</dbReference>
<evidence type="ECO:0000256" key="1">
    <source>
        <dbReference type="ARBA" id="ARBA00004496"/>
    </source>
</evidence>
<dbReference type="InterPro" id="IPR000682">
    <property type="entry name" value="PCMT"/>
</dbReference>
<dbReference type="EC" id="2.1.1.77" evidence="7"/>
<comment type="similarity">
    <text evidence="2 7">Belongs to the methyltransferase superfamily. L-isoaspartyl/D-aspartyl protein methyltransferase family.</text>
</comment>
<dbReference type="PANTHER" id="PTHR31299:SF0">
    <property type="entry name" value="ESTERASE, PUTATIVE (AFU_ORTHOLOGUE AFUA_1G05850)-RELATED"/>
    <property type="match status" value="1"/>
</dbReference>
<keyword evidence="4 7" id="KW-0489">Methyltransferase</keyword>
<dbReference type="PANTHER" id="PTHR31299">
    <property type="entry name" value="ESTERASE, PUTATIVE (AFU_ORTHOLOGUE AFUA_1G05850)-RELATED"/>
    <property type="match status" value="1"/>
</dbReference>
<evidence type="ECO:0000313" key="8">
    <source>
        <dbReference type="EMBL" id="QBZ83093.1"/>
    </source>
</evidence>
<dbReference type="Gene3D" id="3.40.50.150">
    <property type="entry name" value="Vaccinia Virus protein VP39"/>
    <property type="match status" value="1"/>
</dbReference>
<dbReference type="PROSITE" id="PS01279">
    <property type="entry name" value="PCMT"/>
    <property type="match status" value="1"/>
</dbReference>
<comment type="catalytic activity">
    <reaction evidence="7">
        <text>[protein]-L-isoaspartate + S-adenosyl-L-methionine = [protein]-L-isoaspartate alpha-methyl ester + S-adenosyl-L-homocysteine</text>
        <dbReference type="Rhea" id="RHEA:12705"/>
        <dbReference type="Rhea" id="RHEA-COMP:12143"/>
        <dbReference type="Rhea" id="RHEA-COMP:12144"/>
        <dbReference type="ChEBI" id="CHEBI:57856"/>
        <dbReference type="ChEBI" id="CHEBI:59789"/>
        <dbReference type="ChEBI" id="CHEBI:90596"/>
        <dbReference type="ChEBI" id="CHEBI:90598"/>
        <dbReference type="EC" id="2.1.1.77"/>
    </reaction>
</comment>
<dbReference type="Pfam" id="PF01135">
    <property type="entry name" value="PCMT"/>
    <property type="match status" value="1"/>
</dbReference>
<dbReference type="GO" id="GO:0004719">
    <property type="term" value="F:protein-L-isoaspartate (D-aspartate) O-methyltransferase activity"/>
    <property type="evidence" value="ECO:0007669"/>
    <property type="project" value="UniProtKB-UniRule"/>
</dbReference>
<reference evidence="8 9" key="1">
    <citation type="submission" date="2018-08" db="EMBL/GenBank/DDBJ databases">
        <title>Horizontal acquisition of hydrogen conversion ability and other habitat adaptations in Hydrogenovibrio crunogenus strains.</title>
        <authorList>
            <person name="Gonnella G."/>
            <person name="Adam N."/>
            <person name="Perner M."/>
        </authorList>
    </citation>
    <scope>NUCLEOTIDE SEQUENCE [LARGE SCALE GENOMIC DNA]</scope>
    <source>
        <strain evidence="8 9">SP-41</strain>
    </source>
</reference>
<dbReference type="AlphaFoldDB" id="A0A4P7NZ87"/>
<dbReference type="NCBIfam" id="NF001453">
    <property type="entry name" value="PRK00312.1"/>
    <property type="match status" value="1"/>
</dbReference>
<dbReference type="GO" id="GO:0046677">
    <property type="term" value="P:response to antibiotic"/>
    <property type="evidence" value="ECO:0007669"/>
    <property type="project" value="InterPro"/>
</dbReference>